<sequence>MLRLDHFLEAPDVDRVLVVLQRLNDCGLDYAVTGGMALEPSLGLELGRRRPFNDIDLVVSGFGALPSTLASRFLISHSHPKRPTGKLAIQLVEPQQRVRIDVFSGCGATMERIRPTMICDLPVKVVAVEDLACRIASEMMCFSRGDSVPPKCADDHARARQIVDKNLVEQAWQDQCREIDPPTYTEAVVRIDEALKRSSGSLAKSVYSTDTETVCPHCHDSVSFPLASSKVILSILGYC</sequence>
<evidence type="ECO:0008006" key="3">
    <source>
        <dbReference type="Google" id="ProtNLM"/>
    </source>
</evidence>
<evidence type="ECO:0000313" key="2">
    <source>
        <dbReference type="Proteomes" id="UP001250791"/>
    </source>
</evidence>
<gene>
    <name evidence="1" type="ORF">J2W52_005483</name>
</gene>
<proteinExistence type="predicted"/>
<accession>A0ABU1SY72</accession>
<reference evidence="1 2" key="1">
    <citation type="submission" date="2023-07" db="EMBL/GenBank/DDBJ databases">
        <title>Sorghum-associated microbial communities from plants grown in Nebraska, USA.</title>
        <authorList>
            <person name="Schachtman D."/>
        </authorList>
    </citation>
    <scope>NUCLEOTIDE SEQUENCE [LARGE SCALE GENOMIC DNA]</scope>
    <source>
        <strain evidence="1 2">3199</strain>
    </source>
</reference>
<dbReference type="Proteomes" id="UP001250791">
    <property type="component" value="Unassembled WGS sequence"/>
</dbReference>
<dbReference type="SUPFAM" id="SSF81301">
    <property type="entry name" value="Nucleotidyltransferase"/>
    <property type="match status" value="1"/>
</dbReference>
<keyword evidence="2" id="KW-1185">Reference proteome</keyword>
<dbReference type="InterPro" id="IPR043519">
    <property type="entry name" value="NT_sf"/>
</dbReference>
<protein>
    <recommendedName>
        <fullName evidence="3">Nucleotidyl transferase AbiEii toxin, Type IV TA system</fullName>
    </recommendedName>
</protein>
<dbReference type="RefSeq" id="WP_310235440.1">
    <property type="nucleotide sequence ID" value="NZ_JAVDUP010000010.1"/>
</dbReference>
<comment type="caution">
    <text evidence="1">The sequence shown here is derived from an EMBL/GenBank/DDBJ whole genome shotgun (WGS) entry which is preliminary data.</text>
</comment>
<dbReference type="EMBL" id="JAVDUP010000010">
    <property type="protein sequence ID" value="MDR6903850.1"/>
    <property type="molecule type" value="Genomic_DNA"/>
</dbReference>
<evidence type="ECO:0000313" key="1">
    <source>
        <dbReference type="EMBL" id="MDR6903850.1"/>
    </source>
</evidence>
<name>A0ABU1SY72_9HYPH</name>
<organism evidence="1 2">
    <name type="scientific">Rhizobium miluonense</name>
    <dbReference type="NCBI Taxonomy" id="411945"/>
    <lineage>
        <taxon>Bacteria</taxon>
        <taxon>Pseudomonadati</taxon>
        <taxon>Pseudomonadota</taxon>
        <taxon>Alphaproteobacteria</taxon>
        <taxon>Hyphomicrobiales</taxon>
        <taxon>Rhizobiaceae</taxon>
        <taxon>Rhizobium/Agrobacterium group</taxon>
        <taxon>Rhizobium</taxon>
    </lineage>
</organism>